<keyword evidence="4 9" id="KW-0812">Transmembrane</keyword>
<evidence type="ECO:0000256" key="8">
    <source>
        <dbReference type="ARBA" id="ARBA00023237"/>
    </source>
</evidence>
<feature type="domain" description="TonB-dependent receptor plug" evidence="14">
    <location>
        <begin position="54"/>
        <end position="134"/>
    </location>
</feature>
<dbReference type="Pfam" id="PF07715">
    <property type="entry name" value="Plug"/>
    <property type="match status" value="1"/>
</dbReference>
<comment type="caution">
    <text evidence="15">The sequence shown here is derived from an EMBL/GenBank/DDBJ whole genome shotgun (WGS) entry which is preliminary data.</text>
</comment>
<sequence length="696" mass="77771">MVVHKLPLFSPISYLSVVVASCFPLVAQADDEFDTIEVTGHLQQNTANMGALDTILKQQGVDFSAAGGVSALPVINGMTADKVKVLLDGADISVACANQMNPPLSYLSASQVSQVSVLAGVSPVSVAGDNIAGVIQVKSTGARFANSAEFGWQAGYVSGEYRSNNKAKRLGVGLALASDNFSIDYQGHSDKAQSYEDGNGNLVFDTLYKAENHLLTTAYKQDNQLWLVKLTHQQIPYQGYPNQYMDMTKNRSNGALLEYTNNLENGEFSARVNWHKVSHEMGFFTPEKMGMMPMNTEAEDKSYRLSYQFAANAQTRILLGHELFDYQLDDWWPGMPDSMMMGPLDYLNINNGKRKRTAVFAEVEQNINPDFYLNYGARIEQVTTNADEAQAYNTMPMNADFMAMQQFNTSDRKQQDTLLDLSLIGRYSLDNNSQIEFGLAQKNRAPNLYERYSWGRGVMATSMIGWFGSGNGYVGDIELKPETARTLSIKFSKMDAAAKWQFDVSGYYTKVDDYIDAVKIGQFNRSDNPATLHHILQFTNVDARLYGLKANWLNELASNESGVWQLQLSADKQFGRNADSHSDLYQIKPLELTATIKHQLGNWQNSLSWQWLDDKIHVDLNRLENTTESNHLLNLESQYEWDNVTLSLSIDNLLDEYYQLPLGGVSIADVSSKRSDNFAQLAGEGRSVNLGVVYRF</sequence>
<evidence type="ECO:0000256" key="7">
    <source>
        <dbReference type="ARBA" id="ARBA00023136"/>
    </source>
</evidence>
<comment type="similarity">
    <text evidence="9 11">Belongs to the TonB-dependent receptor family.</text>
</comment>
<evidence type="ECO:0000256" key="11">
    <source>
        <dbReference type="RuleBase" id="RU003357"/>
    </source>
</evidence>
<dbReference type="InterPro" id="IPR010917">
    <property type="entry name" value="TonB_rcpt_CS"/>
</dbReference>
<name>A0A8J6ITP3_9ALTE</name>
<feature type="short sequence motif" description="TonB C-terminal box" evidence="10">
    <location>
        <begin position="679"/>
        <end position="696"/>
    </location>
</feature>
<dbReference type="Proteomes" id="UP000601768">
    <property type="component" value="Unassembled WGS sequence"/>
</dbReference>
<dbReference type="InterPro" id="IPR037066">
    <property type="entry name" value="Plug_dom_sf"/>
</dbReference>
<dbReference type="InterPro" id="IPR036942">
    <property type="entry name" value="Beta-barrel_TonB_sf"/>
</dbReference>
<keyword evidence="7 9" id="KW-0472">Membrane</keyword>
<dbReference type="Pfam" id="PF00593">
    <property type="entry name" value="TonB_dep_Rec_b-barrel"/>
    <property type="match status" value="1"/>
</dbReference>
<dbReference type="Gene3D" id="2.40.170.20">
    <property type="entry name" value="TonB-dependent receptor, beta-barrel domain"/>
    <property type="match status" value="1"/>
</dbReference>
<feature type="signal peptide" evidence="12">
    <location>
        <begin position="1"/>
        <end position="29"/>
    </location>
</feature>
<feature type="domain" description="TonB-dependent receptor-like beta-barrel" evidence="13">
    <location>
        <begin position="192"/>
        <end position="653"/>
    </location>
</feature>
<dbReference type="EMBL" id="JACNEP010000003">
    <property type="protein sequence ID" value="MBC3765423.1"/>
    <property type="molecule type" value="Genomic_DNA"/>
</dbReference>
<dbReference type="PROSITE" id="PS52016">
    <property type="entry name" value="TONB_DEPENDENT_REC_3"/>
    <property type="match status" value="1"/>
</dbReference>
<evidence type="ECO:0000313" key="16">
    <source>
        <dbReference type="Proteomes" id="UP000601768"/>
    </source>
</evidence>
<evidence type="ECO:0000256" key="3">
    <source>
        <dbReference type="ARBA" id="ARBA00022452"/>
    </source>
</evidence>
<evidence type="ECO:0000259" key="14">
    <source>
        <dbReference type="Pfam" id="PF07715"/>
    </source>
</evidence>
<dbReference type="InterPro" id="IPR012910">
    <property type="entry name" value="Plug_dom"/>
</dbReference>
<keyword evidence="8 9" id="KW-0998">Cell outer membrane</keyword>
<dbReference type="InterPro" id="IPR000531">
    <property type="entry name" value="Beta-barrel_TonB"/>
</dbReference>
<organism evidence="15 16">
    <name type="scientific">Neptunicella marina</name>
    <dbReference type="NCBI Taxonomy" id="2125989"/>
    <lineage>
        <taxon>Bacteria</taxon>
        <taxon>Pseudomonadati</taxon>
        <taxon>Pseudomonadota</taxon>
        <taxon>Gammaproteobacteria</taxon>
        <taxon>Alteromonadales</taxon>
        <taxon>Alteromonadaceae</taxon>
        <taxon>Neptunicella</taxon>
    </lineage>
</organism>
<dbReference type="PANTHER" id="PTHR30069">
    <property type="entry name" value="TONB-DEPENDENT OUTER MEMBRANE RECEPTOR"/>
    <property type="match status" value="1"/>
</dbReference>
<evidence type="ECO:0000256" key="5">
    <source>
        <dbReference type="ARBA" id="ARBA00022729"/>
    </source>
</evidence>
<comment type="subcellular location">
    <subcellularLocation>
        <location evidence="1 9">Cell outer membrane</location>
        <topology evidence="1 9">Multi-pass membrane protein</topology>
    </subcellularLocation>
</comment>
<dbReference type="GO" id="GO:0009279">
    <property type="term" value="C:cell outer membrane"/>
    <property type="evidence" value="ECO:0007669"/>
    <property type="project" value="UniProtKB-SubCell"/>
</dbReference>
<keyword evidence="5 12" id="KW-0732">Signal</keyword>
<keyword evidence="6 11" id="KW-0798">TonB box</keyword>
<keyword evidence="2 9" id="KW-0813">Transport</keyword>
<protein>
    <submittedName>
        <fullName evidence="15">TonB-dependent receptor</fullName>
    </submittedName>
</protein>
<evidence type="ECO:0000256" key="12">
    <source>
        <dbReference type="SAM" id="SignalP"/>
    </source>
</evidence>
<dbReference type="Gene3D" id="2.170.130.10">
    <property type="entry name" value="TonB-dependent receptor, plug domain"/>
    <property type="match status" value="1"/>
</dbReference>
<dbReference type="PROSITE" id="PS51257">
    <property type="entry name" value="PROKAR_LIPOPROTEIN"/>
    <property type="match status" value="1"/>
</dbReference>
<gene>
    <name evidence="15" type="ORF">H8B19_06010</name>
</gene>
<keyword evidence="16" id="KW-1185">Reference proteome</keyword>
<dbReference type="InterPro" id="IPR039426">
    <property type="entry name" value="TonB-dep_rcpt-like"/>
</dbReference>
<proteinExistence type="inferred from homology"/>
<feature type="chain" id="PRO_5035284894" evidence="12">
    <location>
        <begin position="30"/>
        <end position="696"/>
    </location>
</feature>
<evidence type="ECO:0000256" key="6">
    <source>
        <dbReference type="ARBA" id="ARBA00023077"/>
    </source>
</evidence>
<dbReference type="GO" id="GO:0015344">
    <property type="term" value="F:siderophore uptake transmembrane transporter activity"/>
    <property type="evidence" value="ECO:0007669"/>
    <property type="project" value="TreeGrafter"/>
</dbReference>
<evidence type="ECO:0000256" key="2">
    <source>
        <dbReference type="ARBA" id="ARBA00022448"/>
    </source>
</evidence>
<evidence type="ECO:0000256" key="1">
    <source>
        <dbReference type="ARBA" id="ARBA00004571"/>
    </source>
</evidence>
<dbReference type="PROSITE" id="PS01156">
    <property type="entry name" value="TONB_DEPENDENT_REC_2"/>
    <property type="match status" value="1"/>
</dbReference>
<dbReference type="AlphaFoldDB" id="A0A8J6ITP3"/>
<keyword evidence="15" id="KW-0675">Receptor</keyword>
<evidence type="ECO:0000256" key="10">
    <source>
        <dbReference type="PROSITE-ProRule" id="PRU10144"/>
    </source>
</evidence>
<evidence type="ECO:0000313" key="15">
    <source>
        <dbReference type="EMBL" id="MBC3765423.1"/>
    </source>
</evidence>
<evidence type="ECO:0000259" key="13">
    <source>
        <dbReference type="Pfam" id="PF00593"/>
    </source>
</evidence>
<dbReference type="SUPFAM" id="SSF56935">
    <property type="entry name" value="Porins"/>
    <property type="match status" value="1"/>
</dbReference>
<dbReference type="PANTHER" id="PTHR30069:SF49">
    <property type="entry name" value="OUTER MEMBRANE PROTEIN C"/>
    <property type="match status" value="1"/>
</dbReference>
<reference evidence="15" key="1">
    <citation type="journal article" date="2018" name="Int. J. Syst. Evol. Microbiol.">
        <title>Neptunicella marina gen. nov., sp. nov., isolated from surface seawater.</title>
        <authorList>
            <person name="Liu X."/>
            <person name="Lai Q."/>
            <person name="Du Y."/>
            <person name="Zhang X."/>
            <person name="Liu Z."/>
            <person name="Sun F."/>
            <person name="Shao Z."/>
        </authorList>
    </citation>
    <scope>NUCLEOTIDE SEQUENCE</scope>
    <source>
        <strain evidence="15">S27-2</strain>
    </source>
</reference>
<dbReference type="GO" id="GO:0044718">
    <property type="term" value="P:siderophore transmembrane transport"/>
    <property type="evidence" value="ECO:0007669"/>
    <property type="project" value="TreeGrafter"/>
</dbReference>
<accession>A0A8J6ITP3</accession>
<keyword evidence="3 9" id="KW-1134">Transmembrane beta strand</keyword>
<reference evidence="15" key="2">
    <citation type="submission" date="2020-08" db="EMBL/GenBank/DDBJ databases">
        <authorList>
            <person name="Lai Q."/>
        </authorList>
    </citation>
    <scope>NUCLEOTIDE SEQUENCE</scope>
    <source>
        <strain evidence="15">S27-2</strain>
    </source>
</reference>
<evidence type="ECO:0000256" key="4">
    <source>
        <dbReference type="ARBA" id="ARBA00022692"/>
    </source>
</evidence>
<evidence type="ECO:0000256" key="9">
    <source>
        <dbReference type="PROSITE-ProRule" id="PRU01360"/>
    </source>
</evidence>